<organism evidence="2 3">
    <name type="scientific">Panicum virgatum</name>
    <name type="common">Blackwell switchgrass</name>
    <dbReference type="NCBI Taxonomy" id="38727"/>
    <lineage>
        <taxon>Eukaryota</taxon>
        <taxon>Viridiplantae</taxon>
        <taxon>Streptophyta</taxon>
        <taxon>Embryophyta</taxon>
        <taxon>Tracheophyta</taxon>
        <taxon>Spermatophyta</taxon>
        <taxon>Magnoliopsida</taxon>
        <taxon>Liliopsida</taxon>
        <taxon>Poales</taxon>
        <taxon>Poaceae</taxon>
        <taxon>PACMAD clade</taxon>
        <taxon>Panicoideae</taxon>
        <taxon>Panicodae</taxon>
        <taxon>Paniceae</taxon>
        <taxon>Panicinae</taxon>
        <taxon>Panicum</taxon>
        <taxon>Panicum sect. Hiantes</taxon>
    </lineage>
</organism>
<comment type="caution">
    <text evidence="2">The sequence shown here is derived from an EMBL/GenBank/DDBJ whole genome shotgun (WGS) entry which is preliminary data.</text>
</comment>
<gene>
    <name evidence="2" type="ORF">PVAP13_8NG109403</name>
</gene>
<evidence type="ECO:0000313" key="3">
    <source>
        <dbReference type="Proteomes" id="UP000823388"/>
    </source>
</evidence>
<keyword evidence="3" id="KW-1185">Reference proteome</keyword>
<sequence length="352" mass="39589">MKKLCICSSQPFLVDENILLQGRLQTNYSIANSLSRYCAYLQAFQPEMLPDSFMVPQMVFEKTSQYACEKLKGCDSTQCRYDSLKAIAQQIVQDSEDGKLSRNIVEQGSMLASDLIDQESEENRWEILAGVWASLVVHIAPSWNAEAHKRNLKSGGEFITLIWALLWHCGIEKSSLWHKGNAYERNAQAPQEDSSETWNSQFAQQQASENGIETSKEAETSNFGADIALQIQREKEAKNNIPQENSSETRSTHFIQEKANEDGITSNKEPETSNFRSGRAEQPQKESEAKNDASQENSIETRNPQFIQAEAYEDGIETSEESGRRNSSMGTVEQGQRESEEKNSISQSSTTN</sequence>
<proteinExistence type="predicted"/>
<evidence type="ECO:0000313" key="2">
    <source>
        <dbReference type="EMBL" id="KAG2556106.1"/>
    </source>
</evidence>
<feature type="compositionally biased region" description="Polar residues" evidence="1">
    <location>
        <begin position="188"/>
        <end position="213"/>
    </location>
</feature>
<name>A0A8T0PA40_PANVG</name>
<accession>A0A8T0PA40</accession>
<dbReference type="EMBL" id="CM029052">
    <property type="protein sequence ID" value="KAG2556106.1"/>
    <property type="molecule type" value="Genomic_DNA"/>
</dbReference>
<reference evidence="2" key="1">
    <citation type="submission" date="2020-05" db="EMBL/GenBank/DDBJ databases">
        <title>WGS assembly of Panicum virgatum.</title>
        <authorList>
            <person name="Lovell J.T."/>
            <person name="Jenkins J."/>
            <person name="Shu S."/>
            <person name="Juenger T.E."/>
            <person name="Schmutz J."/>
        </authorList>
    </citation>
    <scope>NUCLEOTIDE SEQUENCE</scope>
    <source>
        <strain evidence="2">AP13</strain>
    </source>
</reference>
<feature type="compositionally biased region" description="Polar residues" evidence="1">
    <location>
        <begin position="294"/>
        <end position="306"/>
    </location>
</feature>
<feature type="compositionally biased region" description="Polar residues" evidence="1">
    <location>
        <begin position="240"/>
        <end position="254"/>
    </location>
</feature>
<protein>
    <submittedName>
        <fullName evidence="2">Uncharacterized protein</fullName>
    </submittedName>
</protein>
<evidence type="ECO:0000256" key="1">
    <source>
        <dbReference type="SAM" id="MobiDB-lite"/>
    </source>
</evidence>
<dbReference type="AlphaFoldDB" id="A0A8T0PA40"/>
<dbReference type="Proteomes" id="UP000823388">
    <property type="component" value="Chromosome 8N"/>
</dbReference>
<dbReference type="InterPro" id="IPR007658">
    <property type="entry name" value="DUF594"/>
</dbReference>
<feature type="region of interest" description="Disordered" evidence="1">
    <location>
        <begin position="187"/>
        <end position="222"/>
    </location>
</feature>
<dbReference type="PANTHER" id="PTHR31325">
    <property type="entry name" value="OS01G0798800 PROTEIN-RELATED"/>
    <property type="match status" value="1"/>
</dbReference>
<feature type="compositionally biased region" description="Acidic residues" evidence="1">
    <location>
        <begin position="311"/>
        <end position="320"/>
    </location>
</feature>
<dbReference type="Pfam" id="PF04578">
    <property type="entry name" value="DUF594"/>
    <property type="match status" value="1"/>
</dbReference>
<feature type="region of interest" description="Disordered" evidence="1">
    <location>
        <begin position="238"/>
        <end position="352"/>
    </location>
</feature>
<feature type="compositionally biased region" description="Polar residues" evidence="1">
    <location>
        <begin position="263"/>
        <end position="276"/>
    </location>
</feature>
<feature type="compositionally biased region" description="Polar residues" evidence="1">
    <location>
        <begin position="325"/>
        <end position="334"/>
    </location>
</feature>
<feature type="compositionally biased region" description="Basic and acidic residues" evidence="1">
    <location>
        <begin position="278"/>
        <end position="293"/>
    </location>
</feature>